<dbReference type="InterPro" id="IPR020845">
    <property type="entry name" value="AMP-binding_CS"/>
</dbReference>
<accession>A0A2G3PMP0</accession>
<dbReference type="InterPro" id="IPR000873">
    <property type="entry name" value="AMP-dep_synth/lig_dom"/>
</dbReference>
<dbReference type="GO" id="GO:0016405">
    <property type="term" value="F:CoA-ligase activity"/>
    <property type="evidence" value="ECO:0007669"/>
    <property type="project" value="TreeGrafter"/>
</dbReference>
<reference evidence="3 4" key="1">
    <citation type="submission" date="2017-10" db="EMBL/GenBank/DDBJ databases">
        <title>The draft genome sequence of Williamsia sp. BULT 1.1 isolated from the semi-arid grassland soils from South Africa.</title>
        <authorList>
            <person name="Kabwe M.H."/>
            <person name="Govender N."/>
            <person name="Mutseka Lunga P."/>
            <person name="Vikram S."/>
            <person name="Makhalanyane T.P."/>
        </authorList>
    </citation>
    <scope>NUCLEOTIDE SEQUENCE [LARGE SCALE GENOMIC DNA]</scope>
    <source>
        <strain evidence="3 4">BULT 1.1</strain>
    </source>
</reference>
<dbReference type="AlphaFoldDB" id="A0A2G3PMP0"/>
<proteinExistence type="predicted"/>
<gene>
    <name evidence="3" type="ORF">CSW57_13030</name>
</gene>
<protein>
    <recommendedName>
        <fullName evidence="5">Acyl-CoA synthetase (AMP-forming)/AMP-acid ligase II</fullName>
    </recommendedName>
</protein>
<dbReference type="InterPro" id="IPR045851">
    <property type="entry name" value="AMP-bd_C_sf"/>
</dbReference>
<dbReference type="EMBL" id="PEBD01000008">
    <property type="protein sequence ID" value="PHV67119.1"/>
    <property type="molecule type" value="Genomic_DNA"/>
</dbReference>
<dbReference type="PROSITE" id="PS00455">
    <property type="entry name" value="AMP_BINDING"/>
    <property type="match status" value="1"/>
</dbReference>
<evidence type="ECO:0000313" key="4">
    <source>
        <dbReference type="Proteomes" id="UP000225108"/>
    </source>
</evidence>
<dbReference type="Proteomes" id="UP000225108">
    <property type="component" value="Unassembled WGS sequence"/>
</dbReference>
<dbReference type="InterPro" id="IPR042099">
    <property type="entry name" value="ANL_N_sf"/>
</dbReference>
<evidence type="ECO:0000313" key="3">
    <source>
        <dbReference type="EMBL" id="PHV67119.1"/>
    </source>
</evidence>
<sequence>MNVNDWPGTGSVMRSLSGPDEYFALSSEVIGGEEVPNYLSAESSMREYALKIGDFGDRRALVCGQEVRTYAELSRESASVARWLQDVGVNRGDRVAIFCRNRVEFPVVFWATQAIGAVFVPFSSWWSSAEVEYGISDARPSVVFADLGLVEQLRDRLADADVRVVVLGDEDSGLDNWQQIVGFDSTGVFPDAEVMPADPATILYTSGTTGPPKGVIHTNRNHCVAVMNAAICAVAIDSARDAPAPTTAGHPVVLQVLPWFHVAGLGGMYASLVGGATCVVLRKWDAAQALEMVASEGVTSLGAVPAMLTEFVSAATAMGVDLSSLLTLTSGASAVPTSLLRAASTVVGDEVRMATGYGLTETTGTVALSVGPDLITRAGSIGVPLPTSRVRIVDYDGKEVGPGEVGEICVSGPTVAAGYWGNDDATRAAFPNGEFRTGDLGRIDDDGFIYLAGRIKDIIIRGGENIQVAEIENVIANLPGVVSVAVIGMPHAKLGEEVVAVVTIDSHSSLTDSDVIEHCRSTLSSIKVPARVIRTDDMPRNASGKILKRDLRRTLTRSTSTREAAEALPR</sequence>
<dbReference type="Pfam" id="PF00501">
    <property type="entry name" value="AMP-binding"/>
    <property type="match status" value="1"/>
</dbReference>
<dbReference type="Gene3D" id="3.40.50.12780">
    <property type="entry name" value="N-terminal domain of ligase-like"/>
    <property type="match status" value="1"/>
</dbReference>
<evidence type="ECO:0000259" key="2">
    <source>
        <dbReference type="Pfam" id="PF13193"/>
    </source>
</evidence>
<dbReference type="PANTHER" id="PTHR24096">
    <property type="entry name" value="LONG-CHAIN-FATTY-ACID--COA LIGASE"/>
    <property type="match status" value="1"/>
</dbReference>
<organism evidence="3 4">
    <name type="scientific">Williamsia marianensis</name>
    <dbReference type="NCBI Taxonomy" id="85044"/>
    <lineage>
        <taxon>Bacteria</taxon>
        <taxon>Bacillati</taxon>
        <taxon>Actinomycetota</taxon>
        <taxon>Actinomycetes</taxon>
        <taxon>Mycobacteriales</taxon>
        <taxon>Nocardiaceae</taxon>
        <taxon>Williamsia</taxon>
    </lineage>
</organism>
<comment type="caution">
    <text evidence="3">The sequence shown here is derived from an EMBL/GenBank/DDBJ whole genome shotgun (WGS) entry which is preliminary data.</text>
</comment>
<dbReference type="Pfam" id="PF13193">
    <property type="entry name" value="AMP-binding_C"/>
    <property type="match status" value="1"/>
</dbReference>
<feature type="domain" description="AMP-dependent synthetase/ligase" evidence="1">
    <location>
        <begin position="55"/>
        <end position="420"/>
    </location>
</feature>
<feature type="domain" description="AMP-binding enzyme C-terminal" evidence="2">
    <location>
        <begin position="470"/>
        <end position="545"/>
    </location>
</feature>
<dbReference type="Gene3D" id="3.30.300.30">
    <property type="match status" value="1"/>
</dbReference>
<dbReference type="RefSeq" id="WP_099383115.1">
    <property type="nucleotide sequence ID" value="NZ_PEBD01000008.1"/>
</dbReference>
<name>A0A2G3PMP0_WILMA</name>
<dbReference type="InterPro" id="IPR025110">
    <property type="entry name" value="AMP-bd_C"/>
</dbReference>
<evidence type="ECO:0008006" key="5">
    <source>
        <dbReference type="Google" id="ProtNLM"/>
    </source>
</evidence>
<evidence type="ECO:0000259" key="1">
    <source>
        <dbReference type="Pfam" id="PF00501"/>
    </source>
</evidence>
<dbReference type="SUPFAM" id="SSF56801">
    <property type="entry name" value="Acetyl-CoA synthetase-like"/>
    <property type="match status" value="1"/>
</dbReference>
<dbReference type="PANTHER" id="PTHR24096:SF267">
    <property type="entry name" value="MALONATE--COA LIGASE ACSF3, MITOCHONDRIAL"/>
    <property type="match status" value="1"/>
</dbReference>